<evidence type="ECO:0000313" key="3">
    <source>
        <dbReference type="Proteomes" id="UP000017396"/>
    </source>
</evidence>
<evidence type="ECO:0000313" key="2">
    <source>
        <dbReference type="EMBL" id="AGY56677.1"/>
    </source>
</evidence>
<reference evidence="2 3" key="1">
    <citation type="journal article" date="2013" name="PLoS ONE">
        <title>Cultivation and Complete Genome Sequencing of Gloeobacter kilaueensis sp. nov., from a Lava Cave in Kilauea Caldera, Hawai'i.</title>
        <authorList>
            <person name="Saw J.H."/>
            <person name="Schatz M."/>
            <person name="Brown M.V."/>
            <person name="Kunkel D.D."/>
            <person name="Foster J.S."/>
            <person name="Shick H."/>
            <person name="Christensen S."/>
            <person name="Hou S."/>
            <person name="Wan X."/>
            <person name="Donachie S.P."/>
        </authorList>
    </citation>
    <scope>NUCLEOTIDE SEQUENCE [LARGE SCALE GENOMIC DNA]</scope>
    <source>
        <strain evidence="3">JS</strain>
    </source>
</reference>
<dbReference type="eggNOG" id="COG0810">
    <property type="taxonomic scope" value="Bacteria"/>
</dbReference>
<dbReference type="SUPFAM" id="SSF74653">
    <property type="entry name" value="TolA/TonB C-terminal domain"/>
    <property type="match status" value="1"/>
</dbReference>
<dbReference type="STRING" id="1183438.GKIL_0431"/>
<dbReference type="Proteomes" id="UP000017396">
    <property type="component" value="Chromosome"/>
</dbReference>
<proteinExistence type="predicted"/>
<protein>
    <recommendedName>
        <fullName evidence="4">TonB family protein</fullName>
    </recommendedName>
</protein>
<accession>U5QCM9</accession>
<keyword evidence="3" id="KW-1185">Reference proteome</keyword>
<dbReference type="RefSeq" id="WP_023171700.1">
    <property type="nucleotide sequence ID" value="NC_022600.1"/>
</dbReference>
<name>U5QCM9_GLOK1</name>
<feature type="chain" id="PRO_5004663849" description="TonB family protein" evidence="1">
    <location>
        <begin position="25"/>
        <end position="305"/>
    </location>
</feature>
<feature type="signal peptide" evidence="1">
    <location>
        <begin position="1"/>
        <end position="24"/>
    </location>
</feature>
<dbReference type="Pfam" id="PF13103">
    <property type="entry name" value="TonB_2"/>
    <property type="match status" value="1"/>
</dbReference>
<gene>
    <name evidence="2" type="ORF">GKIL_0431</name>
</gene>
<keyword evidence="1" id="KW-0732">Signal</keyword>
<dbReference type="EMBL" id="CP003587">
    <property type="protein sequence ID" value="AGY56677.1"/>
    <property type="molecule type" value="Genomic_DNA"/>
</dbReference>
<evidence type="ECO:0000256" key="1">
    <source>
        <dbReference type="SAM" id="SignalP"/>
    </source>
</evidence>
<evidence type="ECO:0008006" key="4">
    <source>
        <dbReference type="Google" id="ProtNLM"/>
    </source>
</evidence>
<sequence length="305" mass="32977">MARFIPLCALMLTLAGTAALPLLAQQDSKTAPSAELRAYQLKVRDKILENWQPPDIDNDTRLEVSVRVDRDGKVTTKPEVKVLDGASKSDAEDAVLDAVRRSQPFESVPANVAPFYVDVRFRLKIAARTPATPKCFPVATYIDLPAERQAPVKKGIDDFTGLLRDTVGNKPLFNLVSDRSQADLIVQASSDPRLPRIEKARFAGRYTVNDALSTGTIDLGLKDSSGKDYTDGELTLNTMQLLGRVLGLAGTGGQADSIMSDVRIAPRFAGDQARYAADTVKAASCTAQNAQRGFQVVTATAPEKK</sequence>
<organism evidence="2 3">
    <name type="scientific">Gloeobacter kilaueensis (strain ATCC BAA-2537 / CCAP 1431/1 / ULC 316 / JS1)</name>
    <dbReference type="NCBI Taxonomy" id="1183438"/>
    <lineage>
        <taxon>Bacteria</taxon>
        <taxon>Bacillati</taxon>
        <taxon>Cyanobacteriota</taxon>
        <taxon>Cyanophyceae</taxon>
        <taxon>Gloeobacterales</taxon>
        <taxon>Gloeobacteraceae</taxon>
        <taxon>Gloeobacter</taxon>
    </lineage>
</organism>
<dbReference type="AlphaFoldDB" id="U5QCM9"/>
<dbReference type="Gene3D" id="3.30.1150.10">
    <property type="match status" value="1"/>
</dbReference>
<dbReference type="HOGENOM" id="CLU_911419_0_0_3"/>
<dbReference type="KEGG" id="glj:GKIL_0431"/>